<feature type="transmembrane region" description="Helical" evidence="9">
    <location>
        <begin position="393"/>
        <end position="412"/>
    </location>
</feature>
<dbReference type="InterPro" id="IPR026030">
    <property type="entry name" value="Pur-cyt_permease_Fcy2/21/22"/>
</dbReference>
<evidence type="ECO:0000256" key="1">
    <source>
        <dbReference type="ARBA" id="ARBA00004141"/>
    </source>
</evidence>
<comment type="similarity">
    <text evidence="2 7">Belongs to the purine-cytosine permease (2.A.39) family.</text>
</comment>
<feature type="compositionally biased region" description="Basic and acidic residues" evidence="8">
    <location>
        <begin position="528"/>
        <end position="538"/>
    </location>
</feature>
<gene>
    <name evidence="10" type="ORF">DN069_23980</name>
</gene>
<name>A0A2X0II98_9ACTN</name>
<feature type="transmembrane region" description="Helical" evidence="9">
    <location>
        <begin position="194"/>
        <end position="214"/>
    </location>
</feature>
<feature type="transmembrane region" description="Helical" evidence="9">
    <location>
        <begin position="137"/>
        <end position="158"/>
    </location>
</feature>
<dbReference type="InterPro" id="IPR001248">
    <property type="entry name" value="Pur-cyt_permease"/>
</dbReference>
<keyword evidence="11" id="KW-1185">Reference proteome</keyword>
<evidence type="ECO:0000256" key="7">
    <source>
        <dbReference type="PIRNR" id="PIRNR002744"/>
    </source>
</evidence>
<evidence type="ECO:0000256" key="5">
    <source>
        <dbReference type="ARBA" id="ARBA00022989"/>
    </source>
</evidence>
<comment type="subcellular location">
    <subcellularLocation>
        <location evidence="1">Membrane</location>
        <topology evidence="1">Multi-pass membrane protein</topology>
    </subcellularLocation>
</comment>
<accession>A0A2X0II98</accession>
<keyword evidence="4 9" id="KW-0812">Transmembrane</keyword>
<dbReference type="EMBL" id="QKYN01000095">
    <property type="protein sequence ID" value="RAG83101.1"/>
    <property type="molecule type" value="Genomic_DNA"/>
</dbReference>
<keyword evidence="5 9" id="KW-1133">Transmembrane helix</keyword>
<dbReference type="Gene3D" id="1.10.4160.10">
    <property type="entry name" value="Hydantoin permease"/>
    <property type="match status" value="1"/>
</dbReference>
<evidence type="ECO:0000313" key="11">
    <source>
        <dbReference type="Proteomes" id="UP000248889"/>
    </source>
</evidence>
<protein>
    <submittedName>
        <fullName evidence="10">Cytosine permease</fullName>
    </submittedName>
</protein>
<dbReference type="GO" id="GO:0005886">
    <property type="term" value="C:plasma membrane"/>
    <property type="evidence" value="ECO:0007669"/>
    <property type="project" value="TreeGrafter"/>
</dbReference>
<sequence length="538" mass="57528">MEQQPSRSSSVEQRSIDYVPAEERHGKPWHLFTLWFASNVQITGLVNGALAVTVGLDLPWAIFAILVGNLLGGVFMAYHSVQGPKLGIPQMIQSRAQFGFYGAVLPVAVVVAMYFGFALEGAVINGHAVASWLHIPYPAAVVLSNLVTLGIAAAGYNLIHAVSKYLSVVSGLVFVALFVKLGTHLPAHYHGTSVTAGTVLLAISIFASWQITWAPYVSDYSRYLPENTSPRRTFWWTYLGAAVGGSWVMVIGAFAAVIGADALGQDSIGFLAHQFPALSWLLVAALIVGGVPGSAQSPYGAFLAALSAVSPRGRTNAGPRARALFTIAFTAITTVLAILVGSNTMTLFENIILILLYLLIPWTAINLTDYYLVRHGDYDVKAFFLKDGPYGRCNRGAVVIFLLTVAVEFPFVNSSVYEGPLATSMGGADISWLVGLVFAALAYYLYTARVRRPAEGSGGSTDRAARLPEQERGQADHGEALTGQGKGSLRVPQRPVQVPEGAGLVEAGEVVHRRSDQGRGGGQPAQRVGDRFPQSDHE</sequence>
<reference evidence="10 11" key="1">
    <citation type="submission" date="2018-06" db="EMBL/GenBank/DDBJ databases">
        <title>Streptacidiphilus pinicola sp. nov., isolated from pine grove soil.</title>
        <authorList>
            <person name="Roh S.G."/>
            <person name="Park S."/>
            <person name="Kim M.-K."/>
            <person name="Yun B.-R."/>
            <person name="Park J."/>
            <person name="Kim M.J."/>
            <person name="Kim Y.S."/>
            <person name="Kim S.B."/>
        </authorList>
    </citation>
    <scope>NUCLEOTIDE SEQUENCE [LARGE SCALE GENOMIC DNA]</scope>
    <source>
        <strain evidence="10 11">MMS16-CNU450</strain>
    </source>
</reference>
<feature type="transmembrane region" description="Helical" evidence="9">
    <location>
        <begin position="424"/>
        <end position="446"/>
    </location>
</feature>
<keyword evidence="3 7" id="KW-0813">Transport</keyword>
<evidence type="ECO:0000256" key="6">
    <source>
        <dbReference type="ARBA" id="ARBA00023136"/>
    </source>
</evidence>
<feature type="compositionally biased region" description="Basic and acidic residues" evidence="8">
    <location>
        <begin position="463"/>
        <end position="479"/>
    </location>
</feature>
<feature type="transmembrane region" description="Helical" evidence="9">
    <location>
        <begin position="351"/>
        <end position="372"/>
    </location>
</feature>
<proteinExistence type="inferred from homology"/>
<feature type="transmembrane region" description="Helical" evidence="9">
    <location>
        <begin position="321"/>
        <end position="339"/>
    </location>
</feature>
<evidence type="ECO:0000313" key="10">
    <source>
        <dbReference type="EMBL" id="RAG83101.1"/>
    </source>
</evidence>
<evidence type="ECO:0000256" key="4">
    <source>
        <dbReference type="ARBA" id="ARBA00022692"/>
    </source>
</evidence>
<dbReference type="PANTHER" id="PTHR31806">
    <property type="entry name" value="PURINE-CYTOSINE PERMEASE FCY2-RELATED"/>
    <property type="match status" value="1"/>
</dbReference>
<evidence type="ECO:0000256" key="8">
    <source>
        <dbReference type="SAM" id="MobiDB-lite"/>
    </source>
</evidence>
<dbReference type="RefSeq" id="WP_111504143.1">
    <property type="nucleotide sequence ID" value="NZ_QKYN01000095.1"/>
</dbReference>
<evidence type="ECO:0000256" key="3">
    <source>
        <dbReference type="ARBA" id="ARBA00022448"/>
    </source>
</evidence>
<feature type="transmembrane region" description="Helical" evidence="9">
    <location>
        <begin position="280"/>
        <end position="309"/>
    </location>
</feature>
<keyword evidence="6 7" id="KW-0472">Membrane</keyword>
<feature type="region of interest" description="Disordered" evidence="8">
    <location>
        <begin position="453"/>
        <end position="538"/>
    </location>
</feature>
<dbReference type="AlphaFoldDB" id="A0A2X0II98"/>
<feature type="transmembrane region" description="Helical" evidence="9">
    <location>
        <begin position="98"/>
        <end position="117"/>
    </location>
</feature>
<dbReference type="PIRSF" id="PIRSF002744">
    <property type="entry name" value="Pur-cyt_permease"/>
    <property type="match status" value="1"/>
</dbReference>
<dbReference type="CDD" id="cd11484">
    <property type="entry name" value="SLC-NCS1sbd_CobB-like"/>
    <property type="match status" value="1"/>
</dbReference>
<feature type="transmembrane region" description="Helical" evidence="9">
    <location>
        <begin position="32"/>
        <end position="52"/>
    </location>
</feature>
<dbReference type="PANTHER" id="PTHR31806:SF1">
    <property type="entry name" value="PURINE-CYTOSINE PERMEASE FCY2-RELATED"/>
    <property type="match status" value="1"/>
</dbReference>
<dbReference type="OrthoDB" id="9809167at2"/>
<dbReference type="Proteomes" id="UP000248889">
    <property type="component" value="Unassembled WGS sequence"/>
</dbReference>
<evidence type="ECO:0000256" key="9">
    <source>
        <dbReference type="SAM" id="Phobius"/>
    </source>
</evidence>
<feature type="transmembrane region" description="Helical" evidence="9">
    <location>
        <begin position="165"/>
        <end position="182"/>
    </location>
</feature>
<feature type="transmembrane region" description="Helical" evidence="9">
    <location>
        <begin position="58"/>
        <end position="78"/>
    </location>
</feature>
<evidence type="ECO:0000256" key="2">
    <source>
        <dbReference type="ARBA" id="ARBA00008974"/>
    </source>
</evidence>
<feature type="transmembrane region" description="Helical" evidence="9">
    <location>
        <begin position="235"/>
        <end position="260"/>
    </location>
</feature>
<comment type="caution">
    <text evidence="10">The sequence shown here is derived from an EMBL/GenBank/DDBJ whole genome shotgun (WGS) entry which is preliminary data.</text>
</comment>
<organism evidence="10 11">
    <name type="scientific">Streptacidiphilus pinicola</name>
    <dbReference type="NCBI Taxonomy" id="2219663"/>
    <lineage>
        <taxon>Bacteria</taxon>
        <taxon>Bacillati</taxon>
        <taxon>Actinomycetota</taxon>
        <taxon>Actinomycetes</taxon>
        <taxon>Kitasatosporales</taxon>
        <taxon>Streptomycetaceae</taxon>
        <taxon>Streptacidiphilus</taxon>
    </lineage>
</organism>
<dbReference type="GO" id="GO:0022857">
    <property type="term" value="F:transmembrane transporter activity"/>
    <property type="evidence" value="ECO:0007669"/>
    <property type="project" value="InterPro"/>
</dbReference>
<dbReference type="Pfam" id="PF02133">
    <property type="entry name" value="Transp_cyt_pur"/>
    <property type="match status" value="1"/>
</dbReference>